<dbReference type="EMBL" id="AM114193">
    <property type="protein sequence ID" value="CAJ37887.1"/>
    <property type="molecule type" value="Genomic_DNA"/>
</dbReference>
<keyword evidence="1" id="KW-0436">Ligase</keyword>
<accession>Q0W156</accession>
<reference evidence="1 2" key="1">
    <citation type="journal article" date="2006" name="Science">
        <title>Genome of rice cluster I archaea -- the key methane producers in the rice rhizosphere.</title>
        <authorList>
            <person name="Erkel C."/>
            <person name="Kube M."/>
            <person name="Reinhardt R."/>
            <person name="Liesack W."/>
        </authorList>
    </citation>
    <scope>NUCLEOTIDE SEQUENCE [LARGE SCALE GENOMIC DNA]</scope>
    <source>
        <strain evidence="2">DSM 22066 / NBRC 105507 / MRE50</strain>
    </source>
</reference>
<dbReference type="Gene3D" id="3.30.390.50">
    <property type="entry name" value="CO dehydrogenase flavoprotein, C-terminal domain"/>
    <property type="match status" value="1"/>
</dbReference>
<dbReference type="Proteomes" id="UP000000663">
    <property type="component" value="Chromosome"/>
</dbReference>
<dbReference type="STRING" id="351160.RRC120"/>
<sequence>MIRAEKKVPGGKLVRLAIDMSGQTARIRLSGDFFVHPEEGIFEIEELLAGLPVDEPADRVKDVIDNHIMARKLELIGIDSETIAQLFTECFQCGE</sequence>
<dbReference type="OrthoDB" id="146287at2157"/>
<evidence type="ECO:0000313" key="2">
    <source>
        <dbReference type="Proteomes" id="UP000000663"/>
    </source>
</evidence>
<dbReference type="EC" id="6.3.4.-" evidence="1"/>
<proteinExistence type="predicted"/>
<dbReference type="RefSeq" id="WP_012034704.1">
    <property type="nucleotide sequence ID" value="NC_009464.1"/>
</dbReference>
<dbReference type="KEGG" id="rci:RRC120"/>
<organism evidence="1 2">
    <name type="scientific">Methanocella arvoryzae (strain DSM 22066 / NBRC 105507 / MRE50)</name>
    <dbReference type="NCBI Taxonomy" id="351160"/>
    <lineage>
        <taxon>Archaea</taxon>
        <taxon>Methanobacteriati</taxon>
        <taxon>Methanobacteriota</taxon>
        <taxon>Stenosarchaea group</taxon>
        <taxon>Methanomicrobia</taxon>
        <taxon>Methanocellales</taxon>
        <taxon>Methanocellaceae</taxon>
        <taxon>Methanocella</taxon>
    </lineage>
</organism>
<dbReference type="AlphaFoldDB" id="Q0W156"/>
<keyword evidence="2" id="KW-1185">Reference proteome</keyword>
<evidence type="ECO:0000313" key="1">
    <source>
        <dbReference type="EMBL" id="CAJ37887.1"/>
    </source>
</evidence>
<dbReference type="eggNOG" id="arCOG03837">
    <property type="taxonomic scope" value="Archaea"/>
</dbReference>
<gene>
    <name evidence="1" type="ORF">RRC120</name>
</gene>
<name>Q0W156_METAR</name>
<dbReference type="GO" id="GO:0016874">
    <property type="term" value="F:ligase activity"/>
    <property type="evidence" value="ECO:0007669"/>
    <property type="project" value="UniProtKB-KW"/>
</dbReference>
<dbReference type="GeneID" id="5143137"/>
<protein>
    <submittedName>
        <fullName evidence="1">Lipoate-protein ligase A, N-terminal</fullName>
        <ecNumber evidence="1">6.3.4.-</ecNumber>
    </submittedName>
</protein>